<evidence type="ECO:0000256" key="2">
    <source>
        <dbReference type="SAM" id="Phobius"/>
    </source>
</evidence>
<proteinExistence type="predicted"/>
<feature type="transmembrane region" description="Helical" evidence="2">
    <location>
        <begin position="238"/>
        <end position="260"/>
    </location>
</feature>
<gene>
    <name evidence="3" type="ORF">N5P18_01230</name>
</gene>
<accession>A0ABZ2FDY4</accession>
<dbReference type="InterPro" id="IPR010767">
    <property type="entry name" value="Phage_CGC-2007_Cje0229"/>
</dbReference>
<keyword evidence="2" id="KW-0472">Membrane</keyword>
<keyword evidence="4" id="KW-1185">Reference proteome</keyword>
<dbReference type="EMBL" id="CP104874">
    <property type="protein sequence ID" value="WWF05527.1"/>
    <property type="molecule type" value="Genomic_DNA"/>
</dbReference>
<sequence>MDTPLQTQPRRFYDGGVPGGPPDPTSPPLIVLERTLDMAVDEFRMVRRLGYRDRELGQLLVPVDTEGFTTDLTSVPSIFLWLVPRTGRHLPAALLHDGLVRGEYAAAPGVDIDREHADLVFRSAMADTGTGLIRRWLMWTAVTLGTFFQDRHTRWPAGELWRWRITAAGTLLLTALLGVVATLDLFDLRVPVIGGVPWMGARPWWVELVTGAIGAVVVPLLLGLLWGRFRAAGMIAGVALALLLHVTIAVAALTAAYLVAERVVTRPVRED</sequence>
<feature type="transmembrane region" description="Helical" evidence="2">
    <location>
        <begin position="161"/>
        <end position="183"/>
    </location>
</feature>
<evidence type="ECO:0000256" key="1">
    <source>
        <dbReference type="SAM" id="MobiDB-lite"/>
    </source>
</evidence>
<keyword evidence="2" id="KW-0812">Transmembrane</keyword>
<evidence type="ECO:0000313" key="4">
    <source>
        <dbReference type="Proteomes" id="UP001381003"/>
    </source>
</evidence>
<protein>
    <submittedName>
        <fullName evidence="3">DUF1353 domain-containing protein</fullName>
    </submittedName>
</protein>
<reference evidence="3 4" key="1">
    <citation type="submission" date="2022-09" db="EMBL/GenBank/DDBJ databases">
        <title>Complete genome sequence of Janibacter terrae strain COS04-44, PCL-degrading bacteria isolated from oil spilled coast.</title>
        <authorList>
            <person name="Park H."/>
            <person name="Kim J.Y."/>
            <person name="An S.H."/>
            <person name="Lee C.M."/>
            <person name="Weon H.-Y."/>
        </authorList>
    </citation>
    <scope>NUCLEOTIDE SEQUENCE [LARGE SCALE GENOMIC DNA]</scope>
    <source>
        <strain evidence="3 4">COS04-44</strain>
    </source>
</reference>
<dbReference type="Pfam" id="PF07087">
    <property type="entry name" value="DUF1353"/>
    <property type="match status" value="1"/>
</dbReference>
<dbReference type="Proteomes" id="UP001381003">
    <property type="component" value="Chromosome"/>
</dbReference>
<name>A0ABZ2FDY4_9MICO</name>
<organism evidence="3 4">
    <name type="scientific">Janibacter terrae</name>
    <dbReference type="NCBI Taxonomy" id="103817"/>
    <lineage>
        <taxon>Bacteria</taxon>
        <taxon>Bacillati</taxon>
        <taxon>Actinomycetota</taxon>
        <taxon>Actinomycetes</taxon>
        <taxon>Micrococcales</taxon>
        <taxon>Intrasporangiaceae</taxon>
        <taxon>Janibacter</taxon>
    </lineage>
</organism>
<feature type="region of interest" description="Disordered" evidence="1">
    <location>
        <begin position="1"/>
        <end position="26"/>
    </location>
</feature>
<feature type="transmembrane region" description="Helical" evidence="2">
    <location>
        <begin position="203"/>
        <end position="226"/>
    </location>
</feature>
<keyword evidence="2" id="KW-1133">Transmembrane helix</keyword>
<evidence type="ECO:0000313" key="3">
    <source>
        <dbReference type="EMBL" id="WWF05527.1"/>
    </source>
</evidence>
<dbReference type="RefSeq" id="WP_338538426.1">
    <property type="nucleotide sequence ID" value="NZ_CP104874.1"/>
</dbReference>